<keyword evidence="1" id="KW-0812">Transmembrane</keyword>
<gene>
    <name evidence="2" type="ORF">C1I91_10705</name>
</gene>
<reference evidence="2 3" key="1">
    <citation type="submission" date="2018-01" db="EMBL/GenBank/DDBJ databases">
        <title>Genome Sequencing and Assembly of Anaerobacter polyendosporus strain CT4.</title>
        <authorList>
            <person name="Tachaapaikoon C."/>
            <person name="Sutheeworapong S."/>
            <person name="Jenjaroenpun P."/>
            <person name="Wongsurawat T."/>
            <person name="Nookeaw I."/>
            <person name="Cheawchanlertfa P."/>
            <person name="Kosugi A."/>
            <person name="Cheevadhanarak S."/>
            <person name="Ratanakhanokchai K."/>
        </authorList>
    </citation>
    <scope>NUCLEOTIDE SEQUENCE [LARGE SCALE GENOMIC DNA]</scope>
    <source>
        <strain evidence="2 3">CT4</strain>
    </source>
</reference>
<sequence length="80" mass="8479">MSILAGIITVVVSIVILTAFVLMIKESNISDIKLMLLGIEITLVGIFAGILALLGLWLFEFIAAIIVVIGIIVTLKGLKA</sequence>
<keyword evidence="3" id="KW-1185">Reference proteome</keyword>
<evidence type="ECO:0000313" key="3">
    <source>
        <dbReference type="Proteomes" id="UP000286268"/>
    </source>
</evidence>
<dbReference type="AlphaFoldDB" id="A0A410DSS6"/>
<evidence type="ECO:0000256" key="1">
    <source>
        <dbReference type="SAM" id="Phobius"/>
    </source>
</evidence>
<evidence type="ECO:0000313" key="2">
    <source>
        <dbReference type="EMBL" id="QAA32090.1"/>
    </source>
</evidence>
<keyword evidence="1" id="KW-0472">Membrane</keyword>
<accession>A0A410DSS6</accession>
<name>A0A410DSS6_9CLOT</name>
<proteinExistence type="predicted"/>
<feature type="transmembrane region" description="Helical" evidence="1">
    <location>
        <begin position="61"/>
        <end position="78"/>
    </location>
</feature>
<dbReference type="RefSeq" id="WP_128212881.1">
    <property type="nucleotide sequence ID" value="NZ_CP025746.1"/>
</dbReference>
<dbReference type="Proteomes" id="UP000286268">
    <property type="component" value="Chromosome"/>
</dbReference>
<dbReference type="EMBL" id="CP025746">
    <property type="protein sequence ID" value="QAA32090.1"/>
    <property type="molecule type" value="Genomic_DNA"/>
</dbReference>
<feature type="transmembrane region" description="Helical" evidence="1">
    <location>
        <begin position="6"/>
        <end position="24"/>
    </location>
</feature>
<protein>
    <submittedName>
        <fullName evidence="2">Uncharacterized protein</fullName>
    </submittedName>
</protein>
<organism evidence="2 3">
    <name type="scientific">Clostridium manihotivorum</name>
    <dbReference type="NCBI Taxonomy" id="2320868"/>
    <lineage>
        <taxon>Bacteria</taxon>
        <taxon>Bacillati</taxon>
        <taxon>Bacillota</taxon>
        <taxon>Clostridia</taxon>
        <taxon>Eubacteriales</taxon>
        <taxon>Clostridiaceae</taxon>
        <taxon>Clostridium</taxon>
    </lineage>
</organism>
<feature type="transmembrane region" description="Helical" evidence="1">
    <location>
        <begin position="36"/>
        <end position="55"/>
    </location>
</feature>
<dbReference type="KEGG" id="cmah:C1I91_10705"/>
<keyword evidence="1" id="KW-1133">Transmembrane helix</keyword>